<proteinExistence type="predicted"/>
<keyword evidence="4" id="KW-0067">ATP-binding</keyword>
<evidence type="ECO:0000256" key="6">
    <source>
        <dbReference type="ARBA" id="ARBA00023136"/>
    </source>
</evidence>
<evidence type="ECO:0000313" key="10">
    <source>
        <dbReference type="EMBL" id="MBK4346839.1"/>
    </source>
</evidence>
<dbReference type="PROSITE" id="PS50893">
    <property type="entry name" value="ABC_TRANSPORTER_2"/>
    <property type="match status" value="2"/>
</dbReference>
<evidence type="ECO:0000256" key="2">
    <source>
        <dbReference type="ARBA" id="ARBA00022692"/>
    </source>
</evidence>
<dbReference type="Gene3D" id="3.40.50.300">
    <property type="entry name" value="P-loop containing nucleotide triphosphate hydrolases"/>
    <property type="match status" value="2"/>
</dbReference>
<comment type="caution">
    <text evidence="10">The sequence shown here is derived from an EMBL/GenBank/DDBJ whole genome shotgun (WGS) entry which is preliminary data.</text>
</comment>
<dbReference type="CDD" id="cd18584">
    <property type="entry name" value="ABC_6TM_AarD_CydD"/>
    <property type="match status" value="1"/>
</dbReference>
<feature type="transmembrane region" description="Helical" evidence="7">
    <location>
        <begin position="56"/>
        <end position="76"/>
    </location>
</feature>
<dbReference type="GO" id="GO:0045454">
    <property type="term" value="P:cell redox homeostasis"/>
    <property type="evidence" value="ECO:0007669"/>
    <property type="project" value="InterPro"/>
</dbReference>
<keyword evidence="6 7" id="KW-0472">Membrane</keyword>
<keyword evidence="5 7" id="KW-1133">Transmembrane helix</keyword>
<reference evidence="10" key="1">
    <citation type="submission" date="2021-01" db="EMBL/GenBank/DDBJ databases">
        <title>Lacisediminihabitans sp. nov. strain G11-30, isolated from Antarctic Soil.</title>
        <authorList>
            <person name="Li J."/>
        </authorList>
    </citation>
    <scope>NUCLEOTIDE SEQUENCE</scope>
    <source>
        <strain evidence="10">G11-30</strain>
    </source>
</reference>
<feature type="transmembrane region" description="Helical" evidence="7">
    <location>
        <begin position="127"/>
        <end position="148"/>
    </location>
</feature>
<evidence type="ECO:0000256" key="5">
    <source>
        <dbReference type="ARBA" id="ARBA00022989"/>
    </source>
</evidence>
<evidence type="ECO:0000259" key="9">
    <source>
        <dbReference type="PROSITE" id="PS50929"/>
    </source>
</evidence>
<evidence type="ECO:0000259" key="8">
    <source>
        <dbReference type="PROSITE" id="PS50893"/>
    </source>
</evidence>
<dbReference type="InterPro" id="IPR039421">
    <property type="entry name" value="Type_1_exporter"/>
</dbReference>
<dbReference type="InterPro" id="IPR014223">
    <property type="entry name" value="ABC_CydC/D"/>
</dbReference>
<dbReference type="InterPro" id="IPR017871">
    <property type="entry name" value="ABC_transporter-like_CS"/>
</dbReference>
<evidence type="ECO:0000256" key="4">
    <source>
        <dbReference type="ARBA" id="ARBA00022840"/>
    </source>
</evidence>
<dbReference type="GO" id="GO:0034775">
    <property type="term" value="P:glutathione transmembrane transport"/>
    <property type="evidence" value="ECO:0007669"/>
    <property type="project" value="InterPro"/>
</dbReference>
<feature type="transmembrane region" description="Helical" evidence="7">
    <location>
        <begin position="564"/>
        <end position="589"/>
    </location>
</feature>
<keyword evidence="3" id="KW-0547">Nucleotide-binding</keyword>
<dbReference type="Pfam" id="PF00005">
    <property type="entry name" value="ABC_tran"/>
    <property type="match status" value="2"/>
</dbReference>
<dbReference type="GO" id="GO:0016887">
    <property type="term" value="F:ATP hydrolysis activity"/>
    <property type="evidence" value="ECO:0007669"/>
    <property type="project" value="InterPro"/>
</dbReference>
<organism evidence="10 12">
    <name type="scientific">Lacisediminihabitans changchengi</name>
    <dbReference type="NCBI Taxonomy" id="2787634"/>
    <lineage>
        <taxon>Bacteria</taxon>
        <taxon>Bacillati</taxon>
        <taxon>Actinomycetota</taxon>
        <taxon>Actinomycetes</taxon>
        <taxon>Micrococcales</taxon>
        <taxon>Microbacteriaceae</taxon>
        <taxon>Lacisediminihabitans</taxon>
    </lineage>
</organism>
<dbReference type="GO" id="GO:0034040">
    <property type="term" value="F:ATPase-coupled lipid transmembrane transporter activity"/>
    <property type="evidence" value="ECO:0007669"/>
    <property type="project" value="TreeGrafter"/>
</dbReference>
<dbReference type="EMBL" id="JAEPES010000001">
    <property type="protein sequence ID" value="MBK4346839.1"/>
    <property type="molecule type" value="Genomic_DNA"/>
</dbReference>
<dbReference type="GO" id="GO:0005886">
    <property type="term" value="C:plasma membrane"/>
    <property type="evidence" value="ECO:0007669"/>
    <property type="project" value="UniProtKB-SubCell"/>
</dbReference>
<dbReference type="Pfam" id="PF00664">
    <property type="entry name" value="ABC_membrane"/>
    <property type="match status" value="1"/>
</dbReference>
<dbReference type="AlphaFoldDB" id="A0A934SK59"/>
<dbReference type="PANTHER" id="PTHR24221">
    <property type="entry name" value="ATP-BINDING CASSETTE SUB-FAMILY B"/>
    <property type="match status" value="1"/>
</dbReference>
<feature type="domain" description="ABC transporter" evidence="8">
    <location>
        <begin position="324"/>
        <end position="539"/>
    </location>
</feature>
<dbReference type="PROSITE" id="PS00211">
    <property type="entry name" value="ABC_TRANSPORTER_1"/>
    <property type="match status" value="2"/>
</dbReference>
<dbReference type="EMBL" id="JAEPES010000003">
    <property type="protein sequence ID" value="MBK4348038.1"/>
    <property type="molecule type" value="Genomic_DNA"/>
</dbReference>
<dbReference type="PANTHER" id="PTHR24221:SF654">
    <property type="entry name" value="ATP-BINDING CASSETTE SUB-FAMILY B MEMBER 6"/>
    <property type="match status" value="1"/>
</dbReference>
<feature type="transmembrane region" description="Helical" evidence="7">
    <location>
        <begin position="234"/>
        <end position="258"/>
    </location>
</feature>
<evidence type="ECO:0000256" key="7">
    <source>
        <dbReference type="SAM" id="Phobius"/>
    </source>
</evidence>
<dbReference type="SMART" id="SM00382">
    <property type="entry name" value="AAA"/>
    <property type="match status" value="2"/>
</dbReference>
<dbReference type="InterPro" id="IPR011527">
    <property type="entry name" value="ABC1_TM_dom"/>
</dbReference>
<dbReference type="InterPro" id="IPR003439">
    <property type="entry name" value="ABC_transporter-like_ATP-bd"/>
</dbReference>
<feature type="transmembrane region" description="Helical" evidence="7">
    <location>
        <begin position="672"/>
        <end position="694"/>
    </location>
</feature>
<feature type="domain" description="ABC transmembrane type-1" evidence="9">
    <location>
        <begin position="8"/>
        <end position="296"/>
    </location>
</feature>
<feature type="transmembrane region" description="Helical" evidence="7">
    <location>
        <begin position="780"/>
        <end position="806"/>
    </location>
</feature>
<dbReference type="InterPro" id="IPR027417">
    <property type="entry name" value="P-loop_NTPase"/>
</dbReference>
<dbReference type="GO" id="GO:0005524">
    <property type="term" value="F:ATP binding"/>
    <property type="evidence" value="ECO:0007669"/>
    <property type="project" value="UniProtKB-KW"/>
</dbReference>
<dbReference type="SUPFAM" id="SSF52540">
    <property type="entry name" value="P-loop containing nucleoside triphosphate hydrolases"/>
    <property type="match status" value="2"/>
</dbReference>
<feature type="transmembrane region" description="Helical" evidence="7">
    <location>
        <begin position="700"/>
        <end position="723"/>
    </location>
</feature>
<evidence type="ECO:0000313" key="12">
    <source>
        <dbReference type="Proteomes" id="UP000636458"/>
    </source>
</evidence>
<evidence type="ECO:0000256" key="1">
    <source>
        <dbReference type="ARBA" id="ARBA00004651"/>
    </source>
</evidence>
<feature type="domain" description="ABC transmembrane type-1" evidence="9">
    <location>
        <begin position="562"/>
        <end position="843"/>
    </location>
</feature>
<dbReference type="PROSITE" id="PS50929">
    <property type="entry name" value="ABC_TM1F"/>
    <property type="match status" value="2"/>
</dbReference>
<keyword evidence="2 7" id="KW-0812">Transmembrane</keyword>
<keyword evidence="12" id="KW-1185">Reference proteome</keyword>
<feature type="transmembrane region" description="Helical" evidence="7">
    <location>
        <begin position="595"/>
        <end position="615"/>
    </location>
</feature>
<dbReference type="GO" id="GO:0140359">
    <property type="term" value="F:ABC-type transporter activity"/>
    <property type="evidence" value="ECO:0007669"/>
    <property type="project" value="InterPro"/>
</dbReference>
<evidence type="ECO:0000313" key="11">
    <source>
        <dbReference type="EMBL" id="MBK4348038.1"/>
    </source>
</evidence>
<protein>
    <submittedName>
        <fullName evidence="10">Thiol reductant ABC exporter subunit CydC</fullName>
    </submittedName>
</protein>
<dbReference type="Gene3D" id="1.20.1560.10">
    <property type="entry name" value="ABC transporter type 1, transmembrane domain"/>
    <property type="match status" value="2"/>
</dbReference>
<dbReference type="NCBIfam" id="TIGR02868">
    <property type="entry name" value="CydC"/>
    <property type="match status" value="1"/>
</dbReference>
<dbReference type="Proteomes" id="UP000636458">
    <property type="component" value="Unassembled WGS sequence"/>
</dbReference>
<evidence type="ECO:0000256" key="3">
    <source>
        <dbReference type="ARBA" id="ARBA00022741"/>
    </source>
</evidence>
<dbReference type="InterPro" id="IPR036640">
    <property type="entry name" value="ABC1_TM_sf"/>
</dbReference>
<gene>
    <name evidence="10" type="primary">cydC</name>
    <name evidence="10" type="ORF">IV501_04275</name>
    <name evidence="11" type="ORF">IV501_10350</name>
</gene>
<feature type="transmembrane region" description="Helical" evidence="7">
    <location>
        <begin position="154"/>
        <end position="173"/>
    </location>
</feature>
<accession>A0A934SK59</accession>
<comment type="subcellular location">
    <subcellularLocation>
        <location evidence="1">Cell membrane</location>
        <topology evidence="1">Multi-pass membrane protein</topology>
    </subcellularLocation>
</comment>
<name>A0A934SK59_9MICO</name>
<feature type="domain" description="ABC transporter" evidence="8">
    <location>
        <begin position="874"/>
        <end position="1103"/>
    </location>
</feature>
<dbReference type="SUPFAM" id="SSF90123">
    <property type="entry name" value="ABC transporter transmembrane region"/>
    <property type="match status" value="2"/>
</dbReference>
<feature type="transmembrane region" description="Helical" evidence="7">
    <location>
        <begin position="270"/>
        <end position="294"/>
    </location>
</feature>
<dbReference type="InterPro" id="IPR003593">
    <property type="entry name" value="AAA+_ATPase"/>
</dbReference>
<sequence>MPRGFLYLLALLGAAKAIALIGIATAIAGGVAAVADGHTEIGNSAIGNSAAGHADWAGIIALGAASALGRALVAWAQRVVSARALLGSKERMRAALADRALQPGTAPASVATLATQGLDELEKYYTVYLPALVTAATVPVIIGARILFADWVSALIIVLTVPLIPVFMTLIGMHTQERVAAATTALARLSDHLVELARGLPVLVGLGRAEEQTDALREISDRHRRATVQTLRTAFLSSLALELIATISVAIVAVFIGVRLVGGDLTLEVGLLVLILAPECMAPFREIGVAFHAARDGREALARAQAIIDEPVEESIVFDGDADLCVTDLRVRFADRQTDAVAGLSFAARRGAITLLDGRSGTGKSTVLAVLAGRLRSGASAEVGGRVEGLDATRVAWLPQHPRTTGDTVLKELAIYGGDESLLQRLGIAHSADLPPALMSPGELRRLGVARVIARVDAGARLVLLDEPTAQLDSASAAQVLREIARLRGKATVLLASHDPAARALADARVRLDAGAAFEAAPMSSSVVAEPLPARLVEPFGEPEHPWRELAALLRPVRGKIAGAVALGTLATLFAIALTGVSGWLIVRASEHPPIMYLLVAIVGVRFFGVGRAVLRYSERLLSHDAVFAALTGVRMRLWSALSARGLRGRDSVTAGGTLDRLVREVDELRDLAIRVVLPLASGVLSLLVTLVALGVLVPAVVPVLIMLGLFAGIVAPLVALAADRRAARGLQSLRSTVLVRFAAMLGAADDLRANGVDAGVRAELAALDGRASAAARRGAGALGLGGAVVIASCALAAVLLVPFAVLQQPDIQPGLVAVLALVPLALIEPTLELVGAVQLLPALRRVLGRVSRTTAVEREAPGTPVDDRRIESIELRQVATGWQPTQTVLTDASARVTRGDWLTITGPSGSGKSTLIALLLGHLEPTSGAYLINGDDVSGRDLSPLARRFGWSPQEGHLFDSTIRGNLLIARPRESAPDEAELITVLRRVGLGPLLDRLTDGLDTRIGAGGAQLSGGERQRLAVARTLLTGADVILLDEPTAHLDEESARELMTDLRIALADRITVLVTHQLVDQRPADQRIVLGAAPVLPTAQFESSVSGPA</sequence>